<evidence type="ECO:0000313" key="2">
    <source>
        <dbReference type="Proteomes" id="UP000594220"/>
    </source>
</evidence>
<proteinExistence type="predicted"/>
<reference evidence="1" key="1">
    <citation type="submission" date="2025-08" db="UniProtKB">
        <authorList>
            <consortium name="Ensembl"/>
        </authorList>
    </citation>
    <scope>IDENTIFICATION</scope>
</reference>
<dbReference type="GO" id="GO:0005778">
    <property type="term" value="C:peroxisomal membrane"/>
    <property type="evidence" value="ECO:0007669"/>
    <property type="project" value="Ensembl"/>
</dbReference>
<organism evidence="1 2">
    <name type="scientific">Crocodylus porosus</name>
    <name type="common">Saltwater crocodile</name>
    <name type="synonym">Estuarine crocodile</name>
    <dbReference type="NCBI Taxonomy" id="8502"/>
    <lineage>
        <taxon>Eukaryota</taxon>
        <taxon>Metazoa</taxon>
        <taxon>Chordata</taxon>
        <taxon>Craniata</taxon>
        <taxon>Vertebrata</taxon>
        <taxon>Euteleostomi</taxon>
        <taxon>Archelosauria</taxon>
        <taxon>Archosauria</taxon>
        <taxon>Crocodylia</taxon>
        <taxon>Longirostres</taxon>
        <taxon>Crocodylidae</taxon>
        <taxon>Crocodylus</taxon>
    </lineage>
</organism>
<protein>
    <submittedName>
        <fullName evidence="1">Peroxisomal biosis factor 26</fullName>
    </submittedName>
</protein>
<dbReference type="PANTHER" id="PTHR16262:SF2">
    <property type="entry name" value="PEROXISOME ASSEMBLY PROTEIN 26"/>
    <property type="match status" value="1"/>
</dbReference>
<dbReference type="GO" id="GO:0045046">
    <property type="term" value="P:protein import into peroxisome membrane"/>
    <property type="evidence" value="ECO:0007669"/>
    <property type="project" value="InterPro"/>
</dbReference>
<accession>A0A7M4F3Q5</accession>
<dbReference type="GO" id="GO:0043335">
    <property type="term" value="P:protein unfolding"/>
    <property type="evidence" value="ECO:0007669"/>
    <property type="project" value="Ensembl"/>
</dbReference>
<dbReference type="GO" id="GO:0043495">
    <property type="term" value="F:protein-membrane adaptor activity"/>
    <property type="evidence" value="ECO:0007669"/>
    <property type="project" value="Ensembl"/>
</dbReference>
<dbReference type="GO" id="GO:0044877">
    <property type="term" value="F:protein-containing complex binding"/>
    <property type="evidence" value="ECO:0007669"/>
    <property type="project" value="Ensembl"/>
</dbReference>
<gene>
    <name evidence="1" type="primary">PEX26</name>
</gene>
<dbReference type="GO" id="GO:0051117">
    <property type="term" value="F:ATPase binding"/>
    <property type="evidence" value="ECO:0007669"/>
    <property type="project" value="Ensembl"/>
</dbReference>
<dbReference type="PANTHER" id="PTHR16262">
    <property type="entry name" value="PEROXISOME ASSEMBLY PROTEIN 26"/>
    <property type="match status" value="1"/>
</dbReference>
<dbReference type="Proteomes" id="UP000594220">
    <property type="component" value="Unplaced"/>
</dbReference>
<dbReference type="GO" id="GO:0022615">
    <property type="term" value="P:protein to membrane docking"/>
    <property type="evidence" value="ECO:0007669"/>
    <property type="project" value="Ensembl"/>
</dbReference>
<sequence>METPQPLQAPTPALHSRSLSEPALLLPLPLPLRAAQLPGADYTSRRPARWAGIPGGGRRRRRLRTMKVSAGPAPGAAAAALLEEAADLLVVHVDFAASLDACERGCDLLAGRPGYGLEVKCSLCIVGIQALSEMNRWREVLSWVLRYYHTPEHLPPKILELCILLYSRVREPHVMLEVGNEWLRDLTNKSLPSYGTVMELYLLHVLLPLGQFAEAEELAQSCEVFDKEQQLLTLSTIHERKHQWVHHEEMQSTPREQPVTFLSMLKLLHRVLRFMSSHFCFISYKKMLLAAFMLYLVVVRLDPAAPTSLPFLYKLIHLLHQAWAAVFSPPHKPQVQD</sequence>
<dbReference type="Ensembl" id="ENSCPRT00005022156.1">
    <property type="protein sequence ID" value="ENSCPRP00005018923.1"/>
    <property type="gene ID" value="ENSCPRG00005013248.1"/>
</dbReference>
<name>A0A7M4F3Q5_CROPO</name>
<dbReference type="Pfam" id="PF07163">
    <property type="entry name" value="Pex26"/>
    <property type="match status" value="1"/>
</dbReference>
<keyword evidence="2" id="KW-1185">Reference proteome</keyword>
<reference evidence="1" key="2">
    <citation type="submission" date="2025-09" db="UniProtKB">
        <authorList>
            <consortium name="Ensembl"/>
        </authorList>
    </citation>
    <scope>IDENTIFICATION</scope>
</reference>
<dbReference type="GeneTree" id="ENSGT00510000049725"/>
<dbReference type="GO" id="GO:0016562">
    <property type="term" value="P:protein import into peroxisome matrix, receptor recycling"/>
    <property type="evidence" value="ECO:0007669"/>
    <property type="project" value="Ensembl"/>
</dbReference>
<evidence type="ECO:0000313" key="1">
    <source>
        <dbReference type="Ensembl" id="ENSCPRP00005018923.1"/>
    </source>
</evidence>
<dbReference type="InterPro" id="IPR010797">
    <property type="entry name" value="Pex26"/>
</dbReference>
<dbReference type="OMA" id="QTCERAW"/>
<dbReference type="AlphaFoldDB" id="A0A7M4F3Q5"/>